<evidence type="ECO:0000256" key="4">
    <source>
        <dbReference type="ARBA" id="ARBA00022519"/>
    </source>
</evidence>
<dbReference type="SMART" id="SM00304">
    <property type="entry name" value="HAMP"/>
    <property type="match status" value="1"/>
</dbReference>
<evidence type="ECO:0000256" key="11">
    <source>
        <dbReference type="ARBA" id="ARBA00022989"/>
    </source>
</evidence>
<evidence type="ECO:0000313" key="18">
    <source>
        <dbReference type="Proteomes" id="UP000000450"/>
    </source>
</evidence>
<dbReference type="PROSITE" id="PS50109">
    <property type="entry name" value="HIS_KIN"/>
    <property type="match status" value="1"/>
</dbReference>
<proteinExistence type="predicted"/>
<dbReference type="Gene3D" id="6.10.340.10">
    <property type="match status" value="1"/>
</dbReference>
<dbReference type="Proteomes" id="UP000000450">
    <property type="component" value="Chromosome"/>
</dbReference>
<evidence type="ECO:0000256" key="7">
    <source>
        <dbReference type="ARBA" id="ARBA00022692"/>
    </source>
</evidence>
<feature type="domain" description="HAMP" evidence="16">
    <location>
        <begin position="171"/>
        <end position="224"/>
    </location>
</feature>
<dbReference type="SMART" id="SM00388">
    <property type="entry name" value="HisKA"/>
    <property type="match status" value="1"/>
</dbReference>
<evidence type="ECO:0000256" key="5">
    <source>
        <dbReference type="ARBA" id="ARBA00022553"/>
    </source>
</evidence>
<keyword evidence="5" id="KW-0597">Phosphoprotein</keyword>
<feature type="transmembrane region" description="Helical" evidence="14">
    <location>
        <begin position="15"/>
        <end position="40"/>
    </location>
</feature>
<dbReference type="Gene3D" id="1.10.287.130">
    <property type="match status" value="1"/>
</dbReference>
<dbReference type="InterPro" id="IPR003660">
    <property type="entry name" value="HAMP_dom"/>
</dbReference>
<protein>
    <recommendedName>
        <fullName evidence="14">Sensor protein</fullName>
        <ecNumber evidence="14">2.7.13.3</ecNumber>
    </recommendedName>
</protein>
<evidence type="ECO:0000256" key="9">
    <source>
        <dbReference type="ARBA" id="ARBA00022777"/>
    </source>
</evidence>
<dbReference type="AlphaFoldDB" id="A0A9J9UB51"/>
<keyword evidence="10 14" id="KW-0067">ATP-binding</keyword>
<dbReference type="InterPro" id="IPR050428">
    <property type="entry name" value="TCS_sensor_his_kinase"/>
</dbReference>
<accession>A0A9J9UB51</accession>
<keyword evidence="13 14" id="KW-0472">Membrane</keyword>
<dbReference type="InterPro" id="IPR036097">
    <property type="entry name" value="HisK_dim/P_sf"/>
</dbReference>
<evidence type="ECO:0000256" key="13">
    <source>
        <dbReference type="ARBA" id="ARBA00023136"/>
    </source>
</evidence>
<evidence type="ECO:0000256" key="8">
    <source>
        <dbReference type="ARBA" id="ARBA00022741"/>
    </source>
</evidence>
<dbReference type="InterPro" id="IPR006290">
    <property type="entry name" value="CztS_silS_copS"/>
</dbReference>
<dbReference type="CDD" id="cd00075">
    <property type="entry name" value="HATPase"/>
    <property type="match status" value="1"/>
</dbReference>
<keyword evidence="4 14" id="KW-0997">Cell inner membrane</keyword>
<dbReference type="Pfam" id="PF00512">
    <property type="entry name" value="HisKA"/>
    <property type="match status" value="1"/>
</dbReference>
<keyword evidence="3 14" id="KW-1003">Cell membrane</keyword>
<evidence type="ECO:0000256" key="10">
    <source>
        <dbReference type="ARBA" id="ARBA00022840"/>
    </source>
</evidence>
<keyword evidence="11 14" id="KW-1133">Transmembrane helix</keyword>
<keyword evidence="9 14" id="KW-0418">Kinase</keyword>
<dbReference type="InterPro" id="IPR003661">
    <property type="entry name" value="HisK_dim/P_dom"/>
</dbReference>
<dbReference type="EMBL" id="CP001392">
    <property type="protein sequence ID" value="ACM33655.1"/>
    <property type="molecule type" value="Genomic_DNA"/>
</dbReference>
<dbReference type="PANTHER" id="PTHR45436:SF9">
    <property type="entry name" value="SENSOR PROTEIN"/>
    <property type="match status" value="1"/>
</dbReference>
<evidence type="ECO:0000256" key="3">
    <source>
        <dbReference type="ARBA" id="ARBA00022475"/>
    </source>
</evidence>
<dbReference type="Pfam" id="PF00672">
    <property type="entry name" value="HAMP"/>
    <property type="match status" value="1"/>
</dbReference>
<comment type="function">
    <text evidence="14">Member of a two-component regulatory system.</text>
</comment>
<dbReference type="EC" id="2.7.13.3" evidence="14"/>
<evidence type="ECO:0000259" key="16">
    <source>
        <dbReference type="PROSITE" id="PS50885"/>
    </source>
</evidence>
<dbReference type="GO" id="GO:0000155">
    <property type="term" value="F:phosphorelay sensor kinase activity"/>
    <property type="evidence" value="ECO:0007669"/>
    <property type="project" value="InterPro"/>
</dbReference>
<dbReference type="Pfam" id="PF02518">
    <property type="entry name" value="HATPase_c"/>
    <property type="match status" value="1"/>
</dbReference>
<dbReference type="NCBIfam" id="TIGR01386">
    <property type="entry name" value="cztS_silS_copS"/>
    <property type="match status" value="1"/>
</dbReference>
<feature type="domain" description="Histidine kinase" evidence="15">
    <location>
        <begin position="232"/>
        <end position="445"/>
    </location>
</feature>
<dbReference type="InterPro" id="IPR036890">
    <property type="entry name" value="HATPase_C_sf"/>
</dbReference>
<keyword evidence="8 14" id="KW-0547">Nucleotide-binding</keyword>
<dbReference type="InterPro" id="IPR005467">
    <property type="entry name" value="His_kinase_dom"/>
</dbReference>
<dbReference type="GO" id="GO:0005886">
    <property type="term" value="C:plasma membrane"/>
    <property type="evidence" value="ECO:0007669"/>
    <property type="project" value="UniProtKB-SubCell"/>
</dbReference>
<keyword evidence="7 14" id="KW-0812">Transmembrane</keyword>
<dbReference type="InterPro" id="IPR003594">
    <property type="entry name" value="HATPase_dom"/>
</dbReference>
<keyword evidence="6 14" id="KW-0808">Transferase</keyword>
<comment type="subcellular location">
    <subcellularLocation>
        <location evidence="2 14">Cell inner membrane</location>
    </subcellularLocation>
</comment>
<keyword evidence="12 14" id="KW-0902">Two-component regulatory system</keyword>
<comment type="catalytic activity">
    <reaction evidence="1 14">
        <text>ATP + protein L-histidine = ADP + protein N-phospho-L-histidine.</text>
        <dbReference type="EC" id="2.7.13.3"/>
    </reaction>
</comment>
<dbReference type="KEGG" id="dia:Dtpsy_2216"/>
<dbReference type="SMART" id="SM00387">
    <property type="entry name" value="HATPase_c"/>
    <property type="match status" value="1"/>
</dbReference>
<evidence type="ECO:0000256" key="12">
    <source>
        <dbReference type="ARBA" id="ARBA00023012"/>
    </source>
</evidence>
<organism evidence="17 18">
    <name type="scientific">Acidovorax ebreus (strain TPSY)</name>
    <name type="common">Diaphorobacter sp. (strain TPSY)</name>
    <dbReference type="NCBI Taxonomy" id="535289"/>
    <lineage>
        <taxon>Bacteria</taxon>
        <taxon>Pseudomonadati</taxon>
        <taxon>Pseudomonadota</taxon>
        <taxon>Betaproteobacteria</taxon>
        <taxon>Burkholderiales</taxon>
        <taxon>Comamonadaceae</taxon>
        <taxon>Diaphorobacter</taxon>
    </lineage>
</organism>
<evidence type="ECO:0000313" key="17">
    <source>
        <dbReference type="EMBL" id="ACM33655.1"/>
    </source>
</evidence>
<dbReference type="SUPFAM" id="SSF55874">
    <property type="entry name" value="ATPase domain of HSP90 chaperone/DNA topoisomerase II/histidine kinase"/>
    <property type="match status" value="1"/>
</dbReference>
<evidence type="ECO:0000256" key="1">
    <source>
        <dbReference type="ARBA" id="ARBA00000085"/>
    </source>
</evidence>
<dbReference type="Gene3D" id="3.30.565.10">
    <property type="entry name" value="Histidine kinase-like ATPase, C-terminal domain"/>
    <property type="match status" value="1"/>
</dbReference>
<reference evidence="17 18" key="1">
    <citation type="journal article" date="2010" name="J. Bacteriol.">
        <title>Completed genome sequence of the anaerobic iron-oxidizing bacterium Acidovorax ebreus strain TPSY.</title>
        <authorList>
            <person name="Byrne-Bailey K.G."/>
            <person name="Weber K.A."/>
            <person name="Chair A.H."/>
            <person name="Bose S."/>
            <person name="Knox T."/>
            <person name="Spanbauer T.L."/>
            <person name="Chertkov O."/>
            <person name="Coates J.D."/>
        </authorList>
    </citation>
    <scope>NUCLEOTIDE SEQUENCE [LARGE SCALE GENOMIC DNA]</scope>
    <source>
        <strain evidence="17 18">TPSY</strain>
    </source>
</reference>
<gene>
    <name evidence="17" type="ordered locus">Dtpsy_2216</name>
</gene>
<dbReference type="PANTHER" id="PTHR45436">
    <property type="entry name" value="SENSOR HISTIDINE KINASE YKOH"/>
    <property type="match status" value="1"/>
</dbReference>
<dbReference type="PROSITE" id="PS50885">
    <property type="entry name" value="HAMP"/>
    <property type="match status" value="1"/>
</dbReference>
<dbReference type="SUPFAM" id="SSF47384">
    <property type="entry name" value="Homodimeric domain of signal transducing histidine kinase"/>
    <property type="match status" value="1"/>
</dbReference>
<name>A0A9J9UB51_ACIET</name>
<dbReference type="RefSeq" id="WP_015913657.1">
    <property type="nucleotide sequence ID" value="NC_011992.1"/>
</dbReference>
<feature type="transmembrane region" description="Helical" evidence="14">
    <location>
        <begin position="147"/>
        <end position="170"/>
    </location>
</feature>
<dbReference type="CDD" id="cd00082">
    <property type="entry name" value="HisKA"/>
    <property type="match status" value="1"/>
</dbReference>
<evidence type="ECO:0000259" key="15">
    <source>
        <dbReference type="PROSITE" id="PS50109"/>
    </source>
</evidence>
<dbReference type="GO" id="GO:0005524">
    <property type="term" value="F:ATP binding"/>
    <property type="evidence" value="ECO:0007669"/>
    <property type="project" value="UniProtKB-KW"/>
</dbReference>
<evidence type="ECO:0000256" key="14">
    <source>
        <dbReference type="RuleBase" id="RU364088"/>
    </source>
</evidence>
<evidence type="ECO:0000256" key="2">
    <source>
        <dbReference type="ARBA" id="ARBA00004533"/>
    </source>
</evidence>
<evidence type="ECO:0000256" key="6">
    <source>
        <dbReference type="ARBA" id="ARBA00022679"/>
    </source>
</evidence>
<sequence length="457" mass="50320">MTRHPIRSLGRRLSLWLALQSMVALAMVCVVVYVTTLLAFEARQRNALADKEMQIRHLLSDTVEMSDAEALSHRLDDFLIGHQDMKLTLRRADGTRFYGAIATVPNHADANLRVLKFAVAAPTVDSAPLHAELRLDTRDDRLLLSRIGLTLLAVALIGVAVISASGYALVKRGLRPVRDLVAQTRQLAADTLHKRLDGLAQPEELEPLVEQFNALLARLERAYDQMEGFNADVAHELCTPLATMVSGTELALRKVRSAEELQDVLGSNLEELHRITDIVQGMLFLSQADRGALARRVPVFSMAALTQKITDYHEGELADADLRLEIVGDAQGEFDDALLQRAISNLLSNATRYAQPQTTVRVEIQELDGRVRLQVINLGGTIAPEHLPRLFDRFYRADPSRSYAVRNHGLGLAIVAAIARMHGGEPLADSKDGVTTIGFSMLSNGRRDGPISQETVT</sequence>
<keyword evidence="18" id="KW-1185">Reference proteome</keyword>